<comment type="caution">
    <text evidence="1">The sequence shown here is derived from an EMBL/GenBank/DDBJ whole genome shotgun (WGS) entry which is preliminary data.</text>
</comment>
<accession>A0AAV4NYS0</accession>
<dbReference type="AlphaFoldDB" id="A0AAV4NYS0"/>
<protein>
    <submittedName>
        <fullName evidence="1">Uncharacterized protein</fullName>
    </submittedName>
</protein>
<evidence type="ECO:0000313" key="1">
    <source>
        <dbReference type="EMBL" id="GIX89908.1"/>
    </source>
</evidence>
<reference evidence="1 2" key="1">
    <citation type="submission" date="2021-06" db="EMBL/GenBank/DDBJ databases">
        <title>Caerostris extrusa draft genome.</title>
        <authorList>
            <person name="Kono N."/>
            <person name="Arakawa K."/>
        </authorList>
    </citation>
    <scope>NUCLEOTIDE SEQUENCE [LARGE SCALE GENOMIC DNA]</scope>
</reference>
<dbReference type="Proteomes" id="UP001054945">
    <property type="component" value="Unassembled WGS sequence"/>
</dbReference>
<dbReference type="EMBL" id="BPLR01021461">
    <property type="protein sequence ID" value="GIX89908.1"/>
    <property type="molecule type" value="Genomic_DNA"/>
</dbReference>
<name>A0AAV4NYS0_CAEEX</name>
<organism evidence="1 2">
    <name type="scientific">Caerostris extrusa</name>
    <name type="common">Bark spider</name>
    <name type="synonym">Caerostris bankana</name>
    <dbReference type="NCBI Taxonomy" id="172846"/>
    <lineage>
        <taxon>Eukaryota</taxon>
        <taxon>Metazoa</taxon>
        <taxon>Ecdysozoa</taxon>
        <taxon>Arthropoda</taxon>
        <taxon>Chelicerata</taxon>
        <taxon>Arachnida</taxon>
        <taxon>Araneae</taxon>
        <taxon>Araneomorphae</taxon>
        <taxon>Entelegynae</taxon>
        <taxon>Araneoidea</taxon>
        <taxon>Araneidae</taxon>
        <taxon>Caerostris</taxon>
    </lineage>
</organism>
<proteinExistence type="predicted"/>
<gene>
    <name evidence="1" type="ORF">CEXT_766211</name>
</gene>
<keyword evidence="2" id="KW-1185">Reference proteome</keyword>
<evidence type="ECO:0000313" key="2">
    <source>
        <dbReference type="Proteomes" id="UP001054945"/>
    </source>
</evidence>
<sequence>MAEIGKRVSKSTALTKEVQMAICDKINGSLRPSQTFHSPRDISSRLFRDNTGHTSVMTDDDPESLSRWILDMRVLTFFRKQIRYLKTLKDPALSCMQMKRCHWNEVKLPRDSNSSDSFK</sequence>